<dbReference type="Proteomes" id="UP001058184">
    <property type="component" value="Plasmid unnamed4"/>
</dbReference>
<dbReference type="PANTHER" id="PTHR43178:SF5">
    <property type="entry name" value="LIPOAMIDE ACYLTRANSFERASE COMPONENT OF BRANCHED-CHAIN ALPHA-KETO ACID DEHYDROGENASE COMPLEX, MITOCHONDRIAL"/>
    <property type="match status" value="1"/>
</dbReference>
<proteinExistence type="inferred from homology"/>
<feature type="compositionally biased region" description="Pro residues" evidence="8">
    <location>
        <begin position="86"/>
        <end position="108"/>
    </location>
</feature>
<dbReference type="EMBL" id="CP081082">
    <property type="protein sequence ID" value="UWQ60998.1"/>
    <property type="molecule type" value="Genomic_DNA"/>
</dbReference>
<organism evidence="11 12">
    <name type="scientific">Leisingera caerulea</name>
    <name type="common">Phaeobacter caeruleus</name>
    <dbReference type="NCBI Taxonomy" id="506591"/>
    <lineage>
        <taxon>Bacteria</taxon>
        <taxon>Pseudomonadati</taxon>
        <taxon>Pseudomonadota</taxon>
        <taxon>Alphaproteobacteria</taxon>
        <taxon>Rhodobacterales</taxon>
        <taxon>Roseobacteraceae</taxon>
        <taxon>Leisingera</taxon>
    </lineage>
</organism>
<evidence type="ECO:0000259" key="9">
    <source>
        <dbReference type="PROSITE" id="PS50968"/>
    </source>
</evidence>
<dbReference type="InterPro" id="IPR000089">
    <property type="entry name" value="Biotin_lipoyl"/>
</dbReference>
<feature type="domain" description="Lipoyl-binding" evidence="9">
    <location>
        <begin position="1"/>
        <end position="76"/>
    </location>
</feature>
<evidence type="ECO:0000259" key="10">
    <source>
        <dbReference type="PROSITE" id="PS51826"/>
    </source>
</evidence>
<evidence type="ECO:0000256" key="4">
    <source>
        <dbReference type="ARBA" id="ARBA00022679"/>
    </source>
</evidence>
<geneLocation type="plasmid" evidence="11 12">
    <name>unnamed4</name>
</geneLocation>
<dbReference type="PROSITE" id="PS51826">
    <property type="entry name" value="PSBD"/>
    <property type="match status" value="1"/>
</dbReference>
<evidence type="ECO:0000256" key="8">
    <source>
        <dbReference type="SAM" id="MobiDB-lite"/>
    </source>
</evidence>
<dbReference type="EC" id="2.3.1.-" evidence="7"/>
<comment type="subunit">
    <text evidence="3">Forms a 24-polypeptide structural core with octahedral symmetry.</text>
</comment>
<accession>A0ABY5X3S4</accession>
<gene>
    <name evidence="11" type="ORF">K3722_21395</name>
</gene>
<evidence type="ECO:0000256" key="5">
    <source>
        <dbReference type="ARBA" id="ARBA00022823"/>
    </source>
</evidence>
<dbReference type="PANTHER" id="PTHR43178">
    <property type="entry name" value="DIHYDROLIPOAMIDE ACETYLTRANSFERASE COMPONENT OF PYRUVATE DEHYDROGENASE COMPLEX"/>
    <property type="match status" value="1"/>
</dbReference>
<name>A0ABY5X3S4_LEICA</name>
<dbReference type="Gene3D" id="4.10.320.10">
    <property type="entry name" value="E3-binding domain"/>
    <property type="match status" value="1"/>
</dbReference>
<dbReference type="InterPro" id="IPR036625">
    <property type="entry name" value="E3-bd_dom_sf"/>
</dbReference>
<evidence type="ECO:0000313" key="12">
    <source>
        <dbReference type="Proteomes" id="UP001058184"/>
    </source>
</evidence>
<dbReference type="PROSITE" id="PS50968">
    <property type="entry name" value="BIOTINYL_LIPOYL"/>
    <property type="match status" value="1"/>
</dbReference>
<dbReference type="SUPFAM" id="SSF47005">
    <property type="entry name" value="Peripheral subunit-binding domain of 2-oxo acid dehydrogenase complex"/>
    <property type="match status" value="1"/>
</dbReference>
<reference evidence="11" key="1">
    <citation type="submission" date="2021-08" db="EMBL/GenBank/DDBJ databases">
        <authorList>
            <person name="Nwanade C."/>
            <person name="Wang M."/>
            <person name="Masoudi A."/>
            <person name="Yu Z."/>
            <person name="Liu J."/>
        </authorList>
    </citation>
    <scope>NUCLEOTIDE SEQUENCE</scope>
    <source>
        <strain evidence="11">S141</strain>
        <plasmid evidence="11">unnamed4</plasmid>
    </source>
</reference>
<keyword evidence="4 7" id="KW-0808">Transferase</keyword>
<dbReference type="InterPro" id="IPR023213">
    <property type="entry name" value="CAT-like_dom_sf"/>
</dbReference>
<dbReference type="SUPFAM" id="SSF51230">
    <property type="entry name" value="Single hybrid motif"/>
    <property type="match status" value="1"/>
</dbReference>
<protein>
    <recommendedName>
        <fullName evidence="7">Dihydrolipoamide acetyltransferase component of pyruvate dehydrogenase complex</fullName>
        <ecNumber evidence="7">2.3.1.-</ecNumber>
    </recommendedName>
</protein>
<dbReference type="Pfam" id="PF00364">
    <property type="entry name" value="Biotin_lipoyl"/>
    <property type="match status" value="1"/>
</dbReference>
<dbReference type="CDD" id="cd06849">
    <property type="entry name" value="lipoyl_domain"/>
    <property type="match status" value="1"/>
</dbReference>
<evidence type="ECO:0000256" key="6">
    <source>
        <dbReference type="ARBA" id="ARBA00023315"/>
    </source>
</evidence>
<keyword evidence="12" id="KW-1185">Reference proteome</keyword>
<dbReference type="Pfam" id="PF00198">
    <property type="entry name" value="2-oxoacid_dh"/>
    <property type="match status" value="1"/>
</dbReference>
<comment type="similarity">
    <text evidence="2 7">Belongs to the 2-oxoacid dehydrogenase family.</text>
</comment>
<dbReference type="SUPFAM" id="SSF52777">
    <property type="entry name" value="CoA-dependent acyltransferases"/>
    <property type="match status" value="1"/>
</dbReference>
<dbReference type="InterPro" id="IPR011053">
    <property type="entry name" value="Single_hybrid_motif"/>
</dbReference>
<evidence type="ECO:0000256" key="3">
    <source>
        <dbReference type="ARBA" id="ARBA00011484"/>
    </source>
</evidence>
<dbReference type="InterPro" id="IPR001078">
    <property type="entry name" value="2-oxoacid_DH_actylTfrase"/>
</dbReference>
<dbReference type="Gene3D" id="3.30.559.10">
    <property type="entry name" value="Chloramphenicol acetyltransferase-like domain"/>
    <property type="match status" value="1"/>
</dbReference>
<comment type="cofactor">
    <cofactor evidence="1 7">
        <name>(R)-lipoate</name>
        <dbReference type="ChEBI" id="CHEBI:83088"/>
    </cofactor>
</comment>
<dbReference type="Gene3D" id="2.40.50.100">
    <property type="match status" value="1"/>
</dbReference>
<evidence type="ECO:0000313" key="11">
    <source>
        <dbReference type="EMBL" id="UWQ60998.1"/>
    </source>
</evidence>
<feature type="region of interest" description="Disordered" evidence="8">
    <location>
        <begin position="85"/>
        <end position="109"/>
    </location>
</feature>
<keyword evidence="6 7" id="KW-0012">Acyltransferase</keyword>
<keyword evidence="5 7" id="KW-0450">Lipoyl</keyword>
<evidence type="ECO:0000256" key="7">
    <source>
        <dbReference type="RuleBase" id="RU003423"/>
    </source>
</evidence>
<dbReference type="InterPro" id="IPR050743">
    <property type="entry name" value="2-oxoacid_DH_E2_comp"/>
</dbReference>
<sequence length="383" mass="38393">MGLFTMPSLGSDMESGTLAEWLVAPGDTVARGDAVAVVETQKGAIEIECFEAGTVQELKAQPGQVLPVGAPMAVIRAAGEAAPEPAAAPQPAAPAAPAPAPVAAPPAPAKADAVRASPAARLRAADLGVDLGGLTGSGPGGAIVLADVDASGGGGTGKPASRLDQMRKAIAAAMTRAKRTIPHFYLSQTMDVQDAVDLLAARNAGVPPAERILLGAVLLRAAALAAQKEDSLNGHYSDGAFQPAAQVNPGIAVALRGGGLVAPALEDAPSMPLAETMAAMRDLVSRARAGRLTSSEMTRGTLTVSSLGGGGGGEVMAGVIFPPQVALIGIGAPQLRPWVAGGRVVPRRVVTVTVAADHRVSGGRQAARFLSEFETLVSQPEAL</sequence>
<dbReference type="InterPro" id="IPR003016">
    <property type="entry name" value="2-oxoA_DH_lipoyl-BS"/>
</dbReference>
<evidence type="ECO:0000256" key="2">
    <source>
        <dbReference type="ARBA" id="ARBA00007317"/>
    </source>
</evidence>
<keyword evidence="11" id="KW-0614">Plasmid</keyword>
<dbReference type="InterPro" id="IPR004167">
    <property type="entry name" value="PSBD"/>
</dbReference>
<dbReference type="PROSITE" id="PS00189">
    <property type="entry name" value="LIPOYL"/>
    <property type="match status" value="1"/>
</dbReference>
<feature type="domain" description="Peripheral subunit-binding (PSBD)" evidence="10">
    <location>
        <begin position="115"/>
        <end position="152"/>
    </location>
</feature>
<dbReference type="RefSeq" id="WP_260004778.1">
    <property type="nucleotide sequence ID" value="NZ_CP081082.1"/>
</dbReference>
<evidence type="ECO:0000256" key="1">
    <source>
        <dbReference type="ARBA" id="ARBA00001938"/>
    </source>
</evidence>
<dbReference type="Pfam" id="PF02817">
    <property type="entry name" value="E3_binding"/>
    <property type="match status" value="1"/>
</dbReference>